<dbReference type="HOGENOM" id="CLU_1439496_0_0_7"/>
<dbReference type="eggNOG" id="ENOG5033PJB">
    <property type="taxonomic scope" value="Bacteria"/>
</dbReference>
<sequence length="198" mass="21954">MDIQQLSVKIFAKSTTDGQRFDQSALIPIFHRWIREKRLGPEILLIDVADYRHVVDGPGIMIIGHHAHLGLDEGRGLGLRFLRRRDEPGEVAAKLRDGLRYATLCCEALSGEPTLGGALQFDGGALELRVQSRLHAPQSAATYASFEPTLRAFLAEVYETEADAIECEHLSDEREPFGVRVRVPGTHEPSALHPRLLG</sequence>
<dbReference type="Proteomes" id="UP000001880">
    <property type="component" value="Chromosome"/>
</dbReference>
<dbReference type="EMBL" id="CP001804">
    <property type="protein sequence ID" value="ACY17608.1"/>
    <property type="molecule type" value="Genomic_DNA"/>
</dbReference>
<protein>
    <submittedName>
        <fullName evidence="1">Uncharacterized protein</fullName>
    </submittedName>
</protein>
<organism evidence="1 2">
    <name type="scientific">Haliangium ochraceum (strain DSM 14365 / JCM 11303 / SMP-2)</name>
    <dbReference type="NCBI Taxonomy" id="502025"/>
    <lineage>
        <taxon>Bacteria</taxon>
        <taxon>Pseudomonadati</taxon>
        <taxon>Myxococcota</taxon>
        <taxon>Polyangia</taxon>
        <taxon>Haliangiales</taxon>
        <taxon>Kofleriaceae</taxon>
        <taxon>Haliangium</taxon>
    </lineage>
</organism>
<evidence type="ECO:0000313" key="2">
    <source>
        <dbReference type="Proteomes" id="UP000001880"/>
    </source>
</evidence>
<proteinExistence type="predicted"/>
<accession>D0LWF8</accession>
<reference evidence="1 2" key="1">
    <citation type="journal article" date="2010" name="Stand. Genomic Sci.">
        <title>Complete genome sequence of Haliangium ochraceum type strain (SMP-2).</title>
        <authorList>
            <consortium name="US DOE Joint Genome Institute (JGI-PGF)"/>
            <person name="Ivanova N."/>
            <person name="Daum C."/>
            <person name="Lang E."/>
            <person name="Abt B."/>
            <person name="Kopitz M."/>
            <person name="Saunders E."/>
            <person name="Lapidus A."/>
            <person name="Lucas S."/>
            <person name="Glavina Del Rio T."/>
            <person name="Nolan M."/>
            <person name="Tice H."/>
            <person name="Copeland A."/>
            <person name="Cheng J.F."/>
            <person name="Chen F."/>
            <person name="Bruce D."/>
            <person name="Goodwin L."/>
            <person name="Pitluck S."/>
            <person name="Mavromatis K."/>
            <person name="Pati A."/>
            <person name="Mikhailova N."/>
            <person name="Chen A."/>
            <person name="Palaniappan K."/>
            <person name="Land M."/>
            <person name="Hauser L."/>
            <person name="Chang Y.J."/>
            <person name="Jeffries C.D."/>
            <person name="Detter J.C."/>
            <person name="Brettin T."/>
            <person name="Rohde M."/>
            <person name="Goker M."/>
            <person name="Bristow J."/>
            <person name="Markowitz V."/>
            <person name="Eisen J.A."/>
            <person name="Hugenholtz P."/>
            <person name="Kyrpides N.C."/>
            <person name="Klenk H.P."/>
        </authorList>
    </citation>
    <scope>NUCLEOTIDE SEQUENCE [LARGE SCALE GENOMIC DNA]</scope>
    <source>
        <strain evidence="2">DSM 14365 / CIP 107738 / JCM 11303 / AJ 13395 / SMP-2</strain>
    </source>
</reference>
<dbReference type="STRING" id="502025.Hoch_5120"/>
<evidence type="ECO:0000313" key="1">
    <source>
        <dbReference type="EMBL" id="ACY17608.1"/>
    </source>
</evidence>
<dbReference type="RefSeq" id="WP_012830200.1">
    <property type="nucleotide sequence ID" value="NC_013440.1"/>
</dbReference>
<keyword evidence="2" id="KW-1185">Reference proteome</keyword>
<dbReference type="KEGG" id="hoh:Hoch_5120"/>
<name>D0LWF8_HALO1</name>
<dbReference type="OrthoDB" id="558007at2"/>
<dbReference type="AlphaFoldDB" id="D0LWF8"/>
<gene>
    <name evidence="1" type="ordered locus">Hoch_5120</name>
</gene>